<dbReference type="EMBL" id="JACEEZ010025484">
    <property type="protein sequence ID" value="KAG0700347.1"/>
    <property type="molecule type" value="Genomic_DNA"/>
</dbReference>
<feature type="region of interest" description="Disordered" evidence="1">
    <location>
        <begin position="164"/>
        <end position="223"/>
    </location>
</feature>
<feature type="region of interest" description="Disordered" evidence="1">
    <location>
        <begin position="1"/>
        <end position="59"/>
    </location>
</feature>
<accession>A0A8J8WF55</accession>
<evidence type="ECO:0000313" key="3">
    <source>
        <dbReference type="Proteomes" id="UP000770661"/>
    </source>
</evidence>
<comment type="caution">
    <text evidence="2">The sequence shown here is derived from an EMBL/GenBank/DDBJ whole genome shotgun (WGS) entry which is preliminary data.</text>
</comment>
<feature type="compositionally biased region" description="Basic and acidic residues" evidence="1">
    <location>
        <begin position="170"/>
        <end position="187"/>
    </location>
</feature>
<dbReference type="AlphaFoldDB" id="A0A8J8WF55"/>
<name>A0A8J8WF55_CHIOP</name>
<feature type="compositionally biased region" description="Basic residues" evidence="1">
    <location>
        <begin position="210"/>
        <end position="223"/>
    </location>
</feature>
<evidence type="ECO:0000313" key="2">
    <source>
        <dbReference type="EMBL" id="KAG0700347.1"/>
    </source>
</evidence>
<proteinExistence type="predicted"/>
<dbReference type="Proteomes" id="UP000770661">
    <property type="component" value="Unassembled WGS sequence"/>
</dbReference>
<keyword evidence="3" id="KW-1185">Reference proteome</keyword>
<protein>
    <submittedName>
        <fullName evidence="2">Uncharacterized protein</fullName>
    </submittedName>
</protein>
<sequence length="223" mass="24778">MTSENKKKTGRKCMDGGDFKGDPQEILTRTLPLPKGDVKEGGQGFPYGVREKTEGNTHGGKLTVTAKKGRVGRARNHSRARERKRQRHCQVMKGQKPQAKAVAAAAVRVDDVITGSWIPNPEENTQTVASFPGRILIHFNWIERSCRCGKQRQFSSSHQVLGRTLGDGGLEEHGPIEHELGGERSAEKTGTGETQEIPRVGPIGRENPLWRRRTARRPPHRGR</sequence>
<organism evidence="2 3">
    <name type="scientific">Chionoecetes opilio</name>
    <name type="common">Atlantic snow crab</name>
    <name type="synonym">Cancer opilio</name>
    <dbReference type="NCBI Taxonomy" id="41210"/>
    <lineage>
        <taxon>Eukaryota</taxon>
        <taxon>Metazoa</taxon>
        <taxon>Ecdysozoa</taxon>
        <taxon>Arthropoda</taxon>
        <taxon>Crustacea</taxon>
        <taxon>Multicrustacea</taxon>
        <taxon>Malacostraca</taxon>
        <taxon>Eumalacostraca</taxon>
        <taxon>Eucarida</taxon>
        <taxon>Decapoda</taxon>
        <taxon>Pleocyemata</taxon>
        <taxon>Brachyura</taxon>
        <taxon>Eubrachyura</taxon>
        <taxon>Majoidea</taxon>
        <taxon>Majidae</taxon>
        <taxon>Chionoecetes</taxon>
    </lineage>
</organism>
<evidence type="ECO:0000256" key="1">
    <source>
        <dbReference type="SAM" id="MobiDB-lite"/>
    </source>
</evidence>
<gene>
    <name evidence="2" type="ORF">GWK47_025600</name>
</gene>
<feature type="compositionally biased region" description="Basic and acidic residues" evidence="1">
    <location>
        <begin position="1"/>
        <end position="23"/>
    </location>
</feature>
<reference evidence="2" key="1">
    <citation type="submission" date="2020-07" db="EMBL/GenBank/DDBJ databases">
        <title>The High-quality genome of the commercially important snow crab, Chionoecetes opilio.</title>
        <authorList>
            <person name="Jeong J.-H."/>
            <person name="Ryu S."/>
        </authorList>
    </citation>
    <scope>NUCLEOTIDE SEQUENCE</scope>
    <source>
        <strain evidence="2">MADBK_172401_WGS</strain>
        <tissue evidence="2">Digestive gland</tissue>
    </source>
</reference>